<evidence type="ECO:0008006" key="2">
    <source>
        <dbReference type="Google" id="ProtNLM"/>
    </source>
</evidence>
<proteinExistence type="predicted"/>
<dbReference type="EMBL" id="UINC01091723">
    <property type="protein sequence ID" value="SVC44705.1"/>
    <property type="molecule type" value="Genomic_DNA"/>
</dbReference>
<accession>A0A382M9J4</accession>
<reference evidence="1" key="1">
    <citation type="submission" date="2018-05" db="EMBL/GenBank/DDBJ databases">
        <authorList>
            <person name="Lanie J.A."/>
            <person name="Ng W.-L."/>
            <person name="Kazmierczak K.M."/>
            <person name="Andrzejewski T.M."/>
            <person name="Davidsen T.M."/>
            <person name="Wayne K.J."/>
            <person name="Tettelin H."/>
            <person name="Glass J.I."/>
            <person name="Rusch D."/>
            <person name="Podicherti R."/>
            <person name="Tsui H.-C.T."/>
            <person name="Winkler M.E."/>
        </authorList>
    </citation>
    <scope>NUCLEOTIDE SEQUENCE</scope>
</reference>
<feature type="non-terminal residue" evidence="1">
    <location>
        <position position="50"/>
    </location>
</feature>
<feature type="non-terminal residue" evidence="1">
    <location>
        <position position="1"/>
    </location>
</feature>
<protein>
    <recommendedName>
        <fullName evidence="2">HTH iclR-type domain-containing protein</fullName>
    </recommendedName>
</protein>
<gene>
    <name evidence="1" type="ORF">METZ01_LOCUS297559</name>
</gene>
<evidence type="ECO:0000313" key="1">
    <source>
        <dbReference type="EMBL" id="SVC44705.1"/>
    </source>
</evidence>
<name>A0A382M9J4_9ZZZZ</name>
<organism evidence="1">
    <name type="scientific">marine metagenome</name>
    <dbReference type="NCBI Taxonomy" id="408172"/>
    <lineage>
        <taxon>unclassified sequences</taxon>
        <taxon>metagenomes</taxon>
        <taxon>ecological metagenomes</taxon>
    </lineage>
</organism>
<sequence>VSTVLEITREKILAHVAKASYRPGKMKELARSMGVPQVEYRSFRRLVKEL</sequence>
<dbReference type="AlphaFoldDB" id="A0A382M9J4"/>